<organism evidence="3 4">
    <name type="scientific">Janthinobacterium fluminis</name>
    <dbReference type="NCBI Taxonomy" id="2987524"/>
    <lineage>
        <taxon>Bacteria</taxon>
        <taxon>Pseudomonadati</taxon>
        <taxon>Pseudomonadota</taxon>
        <taxon>Betaproteobacteria</taxon>
        <taxon>Burkholderiales</taxon>
        <taxon>Oxalobacteraceae</taxon>
        <taxon>Janthinobacterium</taxon>
    </lineage>
</organism>
<dbReference type="EMBL" id="JAQQXR010000006">
    <property type="protein sequence ID" value="MDC8759229.1"/>
    <property type="molecule type" value="Genomic_DNA"/>
</dbReference>
<sequence length="701" mass="79292">MKIDDLASKIDQAKIFNLEYEFRINKLKLDYIHLQKSLPQPSLAGSQNGDLSEAYRADVEDFRHFVRLNFNHFDAASCSSLSCIPTRGIGDEEKFIHRIWMGGALPAIAREAIEQWGAALEEVQNSGGAPYISILWVWDEAQLRLDPLFSPTGGVGKYAIGRYSIGGNALHVNSLRDLADDFAKDRFDALNELHTQRYFATLSDYFRVLILCEYGGIYMDVDTIPHKPATIFLMKPEVPDYFHLGRSGETGQIGTYHVSWMNLFLDETGMMVAKKNDASLKRMLEHIHARYADIPRAIPHGCPQFESGLFDVFYAEWKKNIGLTFLSHDDFYRNYSVLYDARKESVVGGIRGMRLLVDIITGIDIPLSEQERQAYAHCLARLEGIAWTLDDPLTLENIVDVFFINEAPRMAYPAQLRAEIDHFHYYSVLSTDADLDRVNTIFCRYLIASNSKKISEGKFWRPTVGQHAGKAAGLAASPGAAAEEPAGRDAPDGANGGLLSHDPIRKVAGHALSEDEKNHMAKLIFSTSYLEYCSVGNKLNLQFVELQRRQNIDQYLDYIQGLRDGADNFIGFFTAATMDEFNGCNAVSYYRDEMRALDGAYDEFVLANSRGSDYFVSSLALDEKFQGRGFFNQMLNEIKDMARHRQCGRITLTVWEKSAAYSIYLKKGFTVSNTFDYAFPIFYDKLHFLEYDLGQAAFSQE</sequence>
<dbReference type="InterPro" id="IPR007577">
    <property type="entry name" value="GlycoTrfase_DXD_sugar-bd_CS"/>
</dbReference>
<feature type="region of interest" description="Disordered" evidence="1">
    <location>
        <begin position="475"/>
        <end position="495"/>
    </location>
</feature>
<comment type="caution">
    <text evidence="3">The sequence shown here is derived from an EMBL/GenBank/DDBJ whole genome shotgun (WGS) entry which is preliminary data.</text>
</comment>
<dbReference type="InterPro" id="IPR029044">
    <property type="entry name" value="Nucleotide-diphossugar_trans"/>
</dbReference>
<dbReference type="PROSITE" id="PS51186">
    <property type="entry name" value="GNAT"/>
    <property type="match status" value="1"/>
</dbReference>
<evidence type="ECO:0000259" key="2">
    <source>
        <dbReference type="PROSITE" id="PS51186"/>
    </source>
</evidence>
<proteinExistence type="predicted"/>
<keyword evidence="4" id="KW-1185">Reference proteome</keyword>
<accession>A0ABT5K2V0</accession>
<gene>
    <name evidence="3" type="ORF">OIK44_16730</name>
</gene>
<dbReference type="Pfam" id="PF00583">
    <property type="entry name" value="Acetyltransf_1"/>
    <property type="match status" value="1"/>
</dbReference>
<dbReference type="SUPFAM" id="SSF53448">
    <property type="entry name" value="Nucleotide-diphospho-sugar transferases"/>
    <property type="match status" value="1"/>
</dbReference>
<dbReference type="Gene3D" id="3.40.630.30">
    <property type="match status" value="1"/>
</dbReference>
<dbReference type="SUPFAM" id="SSF55729">
    <property type="entry name" value="Acyl-CoA N-acyltransferases (Nat)"/>
    <property type="match status" value="1"/>
</dbReference>
<dbReference type="Pfam" id="PF04488">
    <property type="entry name" value="Gly_transf_sug"/>
    <property type="match status" value="1"/>
</dbReference>
<reference evidence="3 4" key="1">
    <citation type="submission" date="2022-10" db="EMBL/GenBank/DDBJ databases">
        <title>Janthinobacterium sp. hw3 Genome sequencing.</title>
        <authorList>
            <person name="Park S."/>
        </authorList>
    </citation>
    <scope>NUCLEOTIDE SEQUENCE [LARGE SCALE GENOMIC DNA]</scope>
    <source>
        <strain evidence="4">hw3</strain>
    </source>
</reference>
<evidence type="ECO:0000256" key="1">
    <source>
        <dbReference type="SAM" id="MobiDB-lite"/>
    </source>
</evidence>
<dbReference type="CDD" id="cd04301">
    <property type="entry name" value="NAT_SF"/>
    <property type="match status" value="1"/>
</dbReference>
<evidence type="ECO:0000313" key="3">
    <source>
        <dbReference type="EMBL" id="MDC8759229.1"/>
    </source>
</evidence>
<evidence type="ECO:0000313" key="4">
    <source>
        <dbReference type="Proteomes" id="UP001221208"/>
    </source>
</evidence>
<dbReference type="InterPro" id="IPR000182">
    <property type="entry name" value="GNAT_dom"/>
</dbReference>
<dbReference type="Gene3D" id="3.90.550.20">
    <property type="match status" value="1"/>
</dbReference>
<dbReference type="InterPro" id="IPR016181">
    <property type="entry name" value="Acyl_CoA_acyltransferase"/>
</dbReference>
<feature type="domain" description="N-acetyltransferase" evidence="2">
    <location>
        <begin position="530"/>
        <end position="690"/>
    </location>
</feature>
<dbReference type="RefSeq" id="WP_273672281.1">
    <property type="nucleotide sequence ID" value="NZ_JAQQXR010000006.1"/>
</dbReference>
<feature type="compositionally biased region" description="Low complexity" evidence="1">
    <location>
        <begin position="475"/>
        <end position="484"/>
    </location>
</feature>
<protein>
    <submittedName>
        <fullName evidence="3">Glycosyltransferase</fullName>
    </submittedName>
</protein>
<name>A0ABT5K2V0_9BURK</name>
<dbReference type="Proteomes" id="UP001221208">
    <property type="component" value="Unassembled WGS sequence"/>
</dbReference>